<evidence type="ECO:0000256" key="1">
    <source>
        <dbReference type="ARBA" id="ARBA00004202"/>
    </source>
</evidence>
<dbReference type="GO" id="GO:0015087">
    <property type="term" value="F:cobalt ion transmembrane transporter activity"/>
    <property type="evidence" value="ECO:0007669"/>
    <property type="project" value="UniProtKB-ARBA"/>
</dbReference>
<dbReference type="CDD" id="cd03225">
    <property type="entry name" value="ABC_cobalt_CbiO_domain1"/>
    <property type="match status" value="1"/>
</dbReference>
<comment type="similarity">
    <text evidence="2">Belongs to the ABC transporter superfamily.</text>
</comment>
<evidence type="ECO:0000313" key="10">
    <source>
        <dbReference type="EMBL" id="ANU26259.1"/>
    </source>
</evidence>
<dbReference type="RefSeq" id="WP_049694894.1">
    <property type="nucleotide sequence ID" value="NZ_CP016540.2"/>
</dbReference>
<dbReference type="OrthoDB" id="9784332at2"/>
<dbReference type="FunFam" id="3.40.50.300:FF:000224">
    <property type="entry name" value="Energy-coupling factor transporter ATP-binding protein EcfA"/>
    <property type="match status" value="1"/>
</dbReference>
<feature type="domain" description="ABC transporter" evidence="9">
    <location>
        <begin position="4"/>
        <end position="237"/>
    </location>
</feature>
<dbReference type="GO" id="GO:0016887">
    <property type="term" value="F:ATP hydrolysis activity"/>
    <property type="evidence" value="ECO:0007669"/>
    <property type="project" value="InterPro"/>
</dbReference>
<evidence type="ECO:0000256" key="4">
    <source>
        <dbReference type="ARBA" id="ARBA00022475"/>
    </source>
</evidence>
<comment type="subcellular location">
    <subcellularLocation>
        <location evidence="1">Cell membrane</location>
        <topology evidence="1">Peripheral membrane protein</topology>
    </subcellularLocation>
</comment>
<evidence type="ECO:0000256" key="5">
    <source>
        <dbReference type="ARBA" id="ARBA00022741"/>
    </source>
</evidence>
<keyword evidence="11" id="KW-1185">Reference proteome</keyword>
<dbReference type="InterPro" id="IPR003439">
    <property type="entry name" value="ABC_transporter-like_ATP-bd"/>
</dbReference>
<dbReference type="PANTHER" id="PTHR43553:SF24">
    <property type="entry name" value="ENERGY-COUPLING FACTOR TRANSPORTER ATP-BINDING PROTEIN ECFA1"/>
    <property type="match status" value="1"/>
</dbReference>
<sequence length="274" mass="30571">MTHLVLNNVSFQYPDGTQALENVSLEIPQGQRIALVGQNGAGKTTAVKLMNGLLKPTTGEVIVGEWNTTSKTTAQLSRKVGYVFQNPDDQIFHNEVIKEVRFGPKNMGFDLERVEEMTQWALELCGISQYAEENPYNLPYSMRKFVTVASVIAMDSDIIILDEPTAGQDKIGLEILGNLLETLESLGKTVITITHDMEFVTTHFKRIIVMANRRIIADDQAMTIFYQDDILTESMLKPPAVAQMAALLNIPHAVLSKKELIAYIKSHYQPLSSE</sequence>
<dbReference type="InterPro" id="IPR003593">
    <property type="entry name" value="AAA+_ATPase"/>
</dbReference>
<evidence type="ECO:0000313" key="11">
    <source>
        <dbReference type="Proteomes" id="UP000053354"/>
    </source>
</evidence>
<dbReference type="InterPro" id="IPR050095">
    <property type="entry name" value="ECF_ABC_transporter_ATP-bd"/>
</dbReference>
<keyword evidence="8" id="KW-0472">Membrane</keyword>
<keyword evidence="3" id="KW-0813">Transport</keyword>
<dbReference type="PROSITE" id="PS50893">
    <property type="entry name" value="ABC_TRANSPORTER_2"/>
    <property type="match status" value="1"/>
</dbReference>
<dbReference type="KEGG" id="pll:I858_004335"/>
<dbReference type="SMART" id="SM00382">
    <property type="entry name" value="AAA"/>
    <property type="match status" value="1"/>
</dbReference>
<dbReference type="GO" id="GO:0043190">
    <property type="term" value="C:ATP-binding cassette (ABC) transporter complex"/>
    <property type="evidence" value="ECO:0007669"/>
    <property type="project" value="TreeGrafter"/>
</dbReference>
<dbReference type="PANTHER" id="PTHR43553">
    <property type="entry name" value="HEAVY METAL TRANSPORTER"/>
    <property type="match status" value="1"/>
</dbReference>
<dbReference type="GO" id="GO:0005524">
    <property type="term" value="F:ATP binding"/>
    <property type="evidence" value="ECO:0007669"/>
    <property type="project" value="UniProtKB-KW"/>
</dbReference>
<name>A0A1B1RZB2_9BACL</name>
<evidence type="ECO:0000256" key="3">
    <source>
        <dbReference type="ARBA" id="ARBA00022448"/>
    </source>
</evidence>
<dbReference type="InterPro" id="IPR027417">
    <property type="entry name" value="P-loop_NTPase"/>
</dbReference>
<reference evidence="10" key="1">
    <citation type="submission" date="2016-10" db="EMBL/GenBank/DDBJ databases">
        <authorList>
            <person name="See-Too W.S."/>
        </authorList>
    </citation>
    <scope>NUCLEOTIDE SEQUENCE</scope>
    <source>
        <strain evidence="10">L10.15</strain>
    </source>
</reference>
<evidence type="ECO:0000256" key="2">
    <source>
        <dbReference type="ARBA" id="ARBA00005417"/>
    </source>
</evidence>
<keyword evidence="4" id="KW-1003">Cell membrane</keyword>
<evidence type="ECO:0000256" key="8">
    <source>
        <dbReference type="ARBA" id="ARBA00023136"/>
    </source>
</evidence>
<organism evidence="10 11">
    <name type="scientific">Planococcus versutus</name>
    <dbReference type="NCBI Taxonomy" id="1302659"/>
    <lineage>
        <taxon>Bacteria</taxon>
        <taxon>Bacillati</taxon>
        <taxon>Bacillota</taxon>
        <taxon>Bacilli</taxon>
        <taxon>Bacillales</taxon>
        <taxon>Caryophanaceae</taxon>
        <taxon>Planococcus</taxon>
    </lineage>
</organism>
<keyword evidence="7" id="KW-1278">Translocase</keyword>
<evidence type="ECO:0000256" key="7">
    <source>
        <dbReference type="ARBA" id="ARBA00022967"/>
    </source>
</evidence>
<dbReference type="InterPro" id="IPR015856">
    <property type="entry name" value="ABC_transpr_CbiO/EcfA_su"/>
</dbReference>
<evidence type="ECO:0000259" key="9">
    <source>
        <dbReference type="PROSITE" id="PS50893"/>
    </source>
</evidence>
<gene>
    <name evidence="10" type="ORF">I858_004335</name>
</gene>
<dbReference type="STRING" id="1302659.I858_004335"/>
<keyword evidence="6 10" id="KW-0067">ATP-binding</keyword>
<dbReference type="EMBL" id="CP016540">
    <property type="protein sequence ID" value="ANU26259.1"/>
    <property type="molecule type" value="Genomic_DNA"/>
</dbReference>
<dbReference type="SUPFAM" id="SSF52540">
    <property type="entry name" value="P-loop containing nucleoside triphosphate hydrolases"/>
    <property type="match status" value="1"/>
</dbReference>
<evidence type="ECO:0000256" key="6">
    <source>
        <dbReference type="ARBA" id="ARBA00022840"/>
    </source>
</evidence>
<accession>A0A1B1RZB2</accession>
<dbReference type="Gene3D" id="3.40.50.300">
    <property type="entry name" value="P-loop containing nucleotide triphosphate hydrolases"/>
    <property type="match status" value="1"/>
</dbReference>
<keyword evidence="5" id="KW-0547">Nucleotide-binding</keyword>
<proteinExistence type="inferred from homology"/>
<dbReference type="Pfam" id="PF00005">
    <property type="entry name" value="ABC_tran"/>
    <property type="match status" value="1"/>
</dbReference>
<dbReference type="AlphaFoldDB" id="A0A1B1RZB2"/>
<dbReference type="Proteomes" id="UP000053354">
    <property type="component" value="Chromosome"/>
</dbReference>
<protein>
    <submittedName>
        <fullName evidence="10">ABC transporter ATP-binding protein</fullName>
    </submittedName>
</protein>
<dbReference type="GO" id="GO:0042626">
    <property type="term" value="F:ATPase-coupled transmembrane transporter activity"/>
    <property type="evidence" value="ECO:0007669"/>
    <property type="project" value="TreeGrafter"/>
</dbReference>